<evidence type="ECO:0000313" key="2">
    <source>
        <dbReference type="EMBL" id="CAD6198027.1"/>
    </source>
</evidence>
<protein>
    <submittedName>
        <fullName evidence="2">Uncharacterized protein</fullName>
    </submittedName>
</protein>
<gene>
    <name evidence="2" type="ORF">CAUJ_LOCUS13934</name>
</gene>
<sequence length="116" mass="13234">MWKGIKDASGRAAHHYFIFVGCWLSFVCTPIVSLLYRCFNLVALFKMGFNAYSSSPSSSSQSDEEFVCGGDLSPTQLLSLAIQKRRTLYAQKERNFRCELLQTSFITSLYPKQSRR</sequence>
<evidence type="ECO:0000313" key="3">
    <source>
        <dbReference type="Proteomes" id="UP000835052"/>
    </source>
</evidence>
<feature type="transmembrane region" description="Helical" evidence="1">
    <location>
        <begin position="16"/>
        <end position="36"/>
    </location>
</feature>
<comment type="caution">
    <text evidence="2">The sequence shown here is derived from an EMBL/GenBank/DDBJ whole genome shotgun (WGS) entry which is preliminary data.</text>
</comment>
<accession>A0A8S1HS18</accession>
<evidence type="ECO:0000256" key="1">
    <source>
        <dbReference type="SAM" id="Phobius"/>
    </source>
</evidence>
<dbReference type="AlphaFoldDB" id="A0A8S1HS18"/>
<dbReference type="Proteomes" id="UP000835052">
    <property type="component" value="Unassembled WGS sequence"/>
</dbReference>
<dbReference type="OrthoDB" id="5865307at2759"/>
<reference evidence="2" key="1">
    <citation type="submission" date="2020-10" db="EMBL/GenBank/DDBJ databases">
        <authorList>
            <person name="Kikuchi T."/>
        </authorList>
    </citation>
    <scope>NUCLEOTIDE SEQUENCE</scope>
    <source>
        <strain evidence="2">NKZ352</strain>
    </source>
</reference>
<dbReference type="EMBL" id="CAJGYM010000113">
    <property type="protein sequence ID" value="CAD6198027.1"/>
    <property type="molecule type" value="Genomic_DNA"/>
</dbReference>
<organism evidence="2 3">
    <name type="scientific">Caenorhabditis auriculariae</name>
    <dbReference type="NCBI Taxonomy" id="2777116"/>
    <lineage>
        <taxon>Eukaryota</taxon>
        <taxon>Metazoa</taxon>
        <taxon>Ecdysozoa</taxon>
        <taxon>Nematoda</taxon>
        <taxon>Chromadorea</taxon>
        <taxon>Rhabditida</taxon>
        <taxon>Rhabditina</taxon>
        <taxon>Rhabditomorpha</taxon>
        <taxon>Rhabditoidea</taxon>
        <taxon>Rhabditidae</taxon>
        <taxon>Peloderinae</taxon>
        <taxon>Caenorhabditis</taxon>
    </lineage>
</organism>
<proteinExistence type="predicted"/>
<keyword evidence="1" id="KW-0472">Membrane</keyword>
<keyword evidence="1" id="KW-1133">Transmembrane helix</keyword>
<name>A0A8S1HS18_9PELO</name>
<keyword evidence="1" id="KW-0812">Transmembrane</keyword>
<keyword evidence="3" id="KW-1185">Reference proteome</keyword>
<dbReference type="PROSITE" id="PS51257">
    <property type="entry name" value="PROKAR_LIPOPROTEIN"/>
    <property type="match status" value="1"/>
</dbReference>